<dbReference type="InterPro" id="IPR010655">
    <property type="entry name" value="Clp1_C"/>
</dbReference>
<dbReference type="Gene3D" id="2.60.120.1030">
    <property type="entry name" value="Clp1, DNA binding domain"/>
    <property type="match status" value="1"/>
</dbReference>
<dbReference type="InterPro" id="IPR027417">
    <property type="entry name" value="P-loop_NTPase"/>
</dbReference>
<evidence type="ECO:0000259" key="6">
    <source>
        <dbReference type="Pfam" id="PF16573"/>
    </source>
</evidence>
<organism evidence="8">
    <name type="scientific">Encephalitozoon cuniculi</name>
    <name type="common">Microsporidian parasite</name>
    <dbReference type="NCBI Taxonomy" id="6035"/>
    <lineage>
        <taxon>Eukaryota</taxon>
        <taxon>Fungi</taxon>
        <taxon>Fungi incertae sedis</taxon>
        <taxon>Microsporidia</taxon>
        <taxon>Unikaryonidae</taxon>
        <taxon>Encephalitozoon</taxon>
    </lineage>
</organism>
<evidence type="ECO:0000256" key="2">
    <source>
        <dbReference type="ARBA" id="ARBA00019824"/>
    </source>
</evidence>
<dbReference type="GO" id="GO:0006388">
    <property type="term" value="P:tRNA splicing, via endonucleolytic cleavage and ligation"/>
    <property type="evidence" value="ECO:0007669"/>
    <property type="project" value="TreeGrafter"/>
</dbReference>
<dbReference type="Gene3D" id="2.40.30.330">
    <property type="entry name" value="Pre-mRNA cleavage complex subunit Clp1, C-terminal domain"/>
    <property type="match status" value="1"/>
</dbReference>
<dbReference type="GO" id="GO:0031124">
    <property type="term" value="P:mRNA 3'-end processing"/>
    <property type="evidence" value="ECO:0007669"/>
    <property type="project" value="InterPro"/>
</dbReference>
<name>M1K3F3_ENCCN</name>
<protein>
    <recommendedName>
        <fullName evidence="2">Polynucleotide 5'-hydroxyl-kinase GRC3</fullName>
    </recommendedName>
    <alternativeName>
        <fullName evidence="1">Polynucleotide 5'-hydroxyl-kinase grc3</fullName>
    </alternativeName>
</protein>
<dbReference type="InterPro" id="IPR032319">
    <property type="entry name" value="CLP1_P"/>
</dbReference>
<dbReference type="InterPro" id="IPR032324">
    <property type="entry name" value="Clp1_N"/>
</dbReference>
<keyword evidence="4" id="KW-0067">ATP-binding</keyword>
<dbReference type="OMA" id="WITFPPL"/>
<dbReference type="PANTHER" id="PTHR12755">
    <property type="entry name" value="CLEAVAGE/POLYADENYLATION FACTOR IA SUBUNIT CLP1P"/>
    <property type="match status" value="1"/>
</dbReference>
<dbReference type="AlphaFoldDB" id="M1K3F3"/>
<dbReference type="GO" id="GO:0051731">
    <property type="term" value="F:polynucleotide 5'-hydroxyl-kinase activity"/>
    <property type="evidence" value="ECO:0007669"/>
    <property type="project" value="InterPro"/>
</dbReference>
<dbReference type="GO" id="GO:0005524">
    <property type="term" value="F:ATP binding"/>
    <property type="evidence" value="ECO:0007669"/>
    <property type="project" value="UniProtKB-KW"/>
</dbReference>
<evidence type="ECO:0000313" key="8">
    <source>
        <dbReference type="EMBL" id="AGE95403.1"/>
    </source>
</evidence>
<reference evidence="8" key="1">
    <citation type="journal article" date="2013" name="Eukaryot. Cell">
        <title>Extremely Reduced Levels of Heterozygosity in the Vertebrate Pathogen Encephalitozoon cuniculi.</title>
        <authorList>
            <person name="Selman M."/>
            <person name="Sak B."/>
            <person name="Kvac M."/>
            <person name="Farinelli L."/>
            <person name="Weiss L.M."/>
            <person name="Corradi N."/>
        </authorList>
    </citation>
    <scope>NUCLEOTIDE SEQUENCE</scope>
</reference>
<dbReference type="EMBL" id="KC513607">
    <property type="protein sequence ID" value="AGE95403.1"/>
    <property type="molecule type" value="Genomic_DNA"/>
</dbReference>
<dbReference type="Pfam" id="PF06807">
    <property type="entry name" value="Clp1"/>
    <property type="match status" value="1"/>
</dbReference>
<dbReference type="InterPro" id="IPR038238">
    <property type="entry name" value="Clp1_C_sf"/>
</dbReference>
<gene>
    <name evidence="8" type="ORF">ECU05_1130</name>
</gene>
<accession>M1K3F3</accession>
<evidence type="ECO:0000256" key="4">
    <source>
        <dbReference type="ARBA" id="ARBA00022840"/>
    </source>
</evidence>
<evidence type="ECO:0000259" key="5">
    <source>
        <dbReference type="Pfam" id="PF06807"/>
    </source>
</evidence>
<dbReference type="Gene3D" id="3.40.50.300">
    <property type="entry name" value="P-loop containing nucleotide triphosphate hydrolases"/>
    <property type="match status" value="1"/>
</dbReference>
<dbReference type="Pfam" id="PF16575">
    <property type="entry name" value="CLP1_P"/>
    <property type="match status" value="1"/>
</dbReference>
<dbReference type="Pfam" id="PF16573">
    <property type="entry name" value="CLP1_N"/>
    <property type="match status" value="1"/>
</dbReference>
<dbReference type="VEuPathDB" id="MicrosporidiaDB:ECU05_1130"/>
<dbReference type="VEuPathDB" id="MicrosporidiaDB:AEWD_051130"/>
<keyword evidence="3" id="KW-0547">Nucleotide-binding</keyword>
<dbReference type="InterPro" id="IPR038239">
    <property type="entry name" value="Clp1_N_sf"/>
</dbReference>
<sequence length="377" mass="42727">MHPVMEIRLQPNQEFRIEVNETQKLKVMVVSGLAEIKGQELLNERWYAFRNTKTFIFTFSGCKLKVEGACDLQYVSDTTNVPLIFNILSFFSKRGFDYSKLKTFMVVGNGRSTFCFTLINFFVRLGKKVLFTEVDPSKGNIFPGALSTIHVDALIDCIEGLRLKNPLSFYYGSTEITNMELYDLQTTKLQEAIKAKNVEDLHLILCPEGTSAFYNTLIKRFEVDRVVVVGDERLYHSLDVIAEKLMINRSGFVEEKEVGRSISRYFKGVNNEYTPFTFNVKYKWRVVRIGEMYVAPVSALPLGSTRKVGCVEASDVEVAENSVLGISEAREIEDVAGSPVLGYVVVINAGAFKILCTQPRLPKYTFLVQGDLKHVEY</sequence>
<proteinExistence type="predicted"/>
<evidence type="ECO:0000256" key="3">
    <source>
        <dbReference type="ARBA" id="ARBA00022741"/>
    </source>
</evidence>
<dbReference type="PANTHER" id="PTHR12755:SF6">
    <property type="entry name" value="POLYRIBONUCLEOTIDE 5'-HYDROXYL-KINASE CLP1"/>
    <property type="match status" value="1"/>
</dbReference>
<evidence type="ECO:0000259" key="7">
    <source>
        <dbReference type="Pfam" id="PF16575"/>
    </source>
</evidence>
<feature type="domain" description="Clp1 C-terminal" evidence="5">
    <location>
        <begin position="275"/>
        <end position="376"/>
    </location>
</feature>
<feature type="domain" description="Clp1 N-terminal" evidence="6">
    <location>
        <begin position="9"/>
        <end position="88"/>
    </location>
</feature>
<dbReference type="VEuPathDB" id="MicrosporidiaDB:AEWQ_051130"/>
<dbReference type="VEuPathDB" id="MicrosporidiaDB:AEWR_051130"/>
<dbReference type="InterPro" id="IPR045116">
    <property type="entry name" value="Clp1/Grc3"/>
</dbReference>
<dbReference type="VEuPathDB" id="MicrosporidiaDB:M970_051130"/>
<evidence type="ECO:0000256" key="1">
    <source>
        <dbReference type="ARBA" id="ARBA00018706"/>
    </source>
</evidence>
<feature type="domain" description="Clp1 P-loop" evidence="7">
    <location>
        <begin position="109"/>
        <end position="240"/>
    </location>
</feature>
<dbReference type="GO" id="GO:0005634">
    <property type="term" value="C:nucleus"/>
    <property type="evidence" value="ECO:0007669"/>
    <property type="project" value="TreeGrafter"/>
</dbReference>